<dbReference type="PANTHER" id="PTHR35004:SF7">
    <property type="entry name" value="INTEGRASE PROTEIN"/>
    <property type="match status" value="1"/>
</dbReference>
<evidence type="ECO:0000313" key="4">
    <source>
        <dbReference type="Proteomes" id="UP000000789"/>
    </source>
</evidence>
<feature type="domain" description="AAA+ ATPase" evidence="2">
    <location>
        <begin position="247"/>
        <end position="380"/>
    </location>
</feature>
<dbReference type="PANTHER" id="PTHR35004">
    <property type="entry name" value="TRANSPOSASE RV3428C-RELATED"/>
    <property type="match status" value="1"/>
</dbReference>
<dbReference type="EMBL" id="CP000879">
    <property type="protein sequence ID" value="ABX31972.1"/>
    <property type="molecule type" value="Genomic_DNA"/>
</dbReference>
<dbReference type="HOGENOM" id="CLU_686692_0_0_0"/>
<keyword evidence="4" id="KW-1185">Reference proteome</keyword>
<dbReference type="InterPro" id="IPR002611">
    <property type="entry name" value="IstB_ATP-bd"/>
</dbReference>
<protein>
    <submittedName>
        <fullName evidence="3">IstB domain protein ATP-binding protein</fullName>
    </submittedName>
</protein>
<dbReference type="AlphaFoldDB" id="A9BGC2"/>
<sequence length="401" mass="46729">MKEMKKQIEIIKVMGMKPNFSELARIYSVDRRTVKKYYEGYEGKAKKRNKPSKLDKYYDEIKLKLSIKGVTIRAVYEKMKDDGLDVGTYSNFSKYVKRKEMKPEKSVKGHPRFETLEGLQAQVDWKEDIKLYSKTGGKFEFNVFSYKLGYSRYCYFEYRKEKTQQDVFECLISAFKQTGGVPKEILFDNMGTVVDINGTARKINNKMRSFARVANFPFLKGTEDFDFQPAINKQEILDLKSLRFVENKENILFVGTPGVGKTHLAVSIAIEAAKHRYSTYFINFYDLMSQLKKALLENRLEIRLKHFAKYKVLVIDVIGYLPIDNDSSNLFFQLISERYEKHSTIITTNTPFSDWQEIFGTPMLAQAILDRLLHHSHVISIKGESYRLKEKLDLFSNVSNS</sequence>
<dbReference type="Gene3D" id="3.30.420.10">
    <property type="entry name" value="Ribonuclease H-like superfamily/Ribonuclease H"/>
    <property type="match status" value="1"/>
</dbReference>
<proteinExistence type="inferred from homology"/>
<keyword evidence="3" id="KW-0067">ATP-binding</keyword>
<comment type="similarity">
    <text evidence="1">Belongs to the IS21/IS1162 putative ATP-binding protein family.</text>
</comment>
<reference evidence="3" key="1">
    <citation type="submission" date="2007-11" db="EMBL/GenBank/DDBJ databases">
        <title>Complete sequence of Petroga mobilis SJ95.</title>
        <authorList>
            <consortium name="US DOE Joint Genome Institute"/>
            <person name="Copeland A."/>
            <person name="Lucas S."/>
            <person name="Lapidus A."/>
            <person name="Barry K."/>
            <person name="Glavina del Rio T."/>
            <person name="Dalin E."/>
            <person name="Tice H."/>
            <person name="Pitluck S."/>
            <person name="Meincke L."/>
            <person name="Brettin T."/>
            <person name="Bruce D."/>
            <person name="Detter J.C."/>
            <person name="Han C."/>
            <person name="Kuske C.R."/>
            <person name="Schmutz J."/>
            <person name="Larimer F."/>
            <person name="Land M."/>
            <person name="Hauser L."/>
            <person name="Kyrpides N."/>
            <person name="Mikhailova N."/>
            <person name="Noll K."/>
            <person name="Richardson P."/>
        </authorList>
    </citation>
    <scope>NUCLEOTIDE SEQUENCE [LARGE SCALE GENOMIC DNA]</scope>
    <source>
        <strain evidence="3">SJ95</strain>
    </source>
</reference>
<dbReference type="STRING" id="403833.Pmob_1257"/>
<gene>
    <name evidence="3" type="ordered locus">Pmob_1257</name>
</gene>
<dbReference type="GO" id="GO:0003676">
    <property type="term" value="F:nucleic acid binding"/>
    <property type="evidence" value="ECO:0007669"/>
    <property type="project" value="InterPro"/>
</dbReference>
<organism evidence="3 4">
    <name type="scientific">Petrotoga mobilis (strain DSM 10674 / SJ95)</name>
    <dbReference type="NCBI Taxonomy" id="403833"/>
    <lineage>
        <taxon>Bacteria</taxon>
        <taxon>Thermotogati</taxon>
        <taxon>Thermotogota</taxon>
        <taxon>Thermotogae</taxon>
        <taxon>Petrotogales</taxon>
        <taxon>Petrotogaceae</taxon>
        <taxon>Petrotoga</taxon>
    </lineage>
</organism>
<dbReference type="SMART" id="SM00382">
    <property type="entry name" value="AAA"/>
    <property type="match status" value="1"/>
</dbReference>
<accession>A9BGC2</accession>
<dbReference type="CDD" id="cd00009">
    <property type="entry name" value="AAA"/>
    <property type="match status" value="1"/>
</dbReference>
<dbReference type="InterPro" id="IPR036397">
    <property type="entry name" value="RNaseH_sf"/>
</dbReference>
<dbReference type="InterPro" id="IPR027417">
    <property type="entry name" value="P-loop_NTPase"/>
</dbReference>
<keyword evidence="3" id="KW-0547">Nucleotide-binding</keyword>
<dbReference type="KEGG" id="pmo:Pmob_1257"/>
<dbReference type="SUPFAM" id="SSF52540">
    <property type="entry name" value="P-loop containing nucleoside triphosphate hydrolases"/>
    <property type="match status" value="1"/>
</dbReference>
<evidence type="ECO:0000313" key="3">
    <source>
        <dbReference type="EMBL" id="ABX31972.1"/>
    </source>
</evidence>
<dbReference type="OrthoDB" id="9776217at2"/>
<dbReference type="Proteomes" id="UP000000789">
    <property type="component" value="Chromosome"/>
</dbReference>
<dbReference type="GO" id="GO:0005524">
    <property type="term" value="F:ATP binding"/>
    <property type="evidence" value="ECO:0007669"/>
    <property type="project" value="UniProtKB-KW"/>
</dbReference>
<dbReference type="eggNOG" id="COG1484">
    <property type="taxonomic scope" value="Bacteria"/>
</dbReference>
<name>A9BGC2_PETMO</name>
<dbReference type="InterPro" id="IPR003593">
    <property type="entry name" value="AAA+_ATPase"/>
</dbReference>
<evidence type="ECO:0000259" key="2">
    <source>
        <dbReference type="SMART" id="SM00382"/>
    </source>
</evidence>
<dbReference type="NCBIfam" id="NF038214">
    <property type="entry name" value="IS21_help_AAA"/>
    <property type="match status" value="1"/>
</dbReference>
<dbReference type="Pfam" id="PF01695">
    <property type="entry name" value="IstB_IS21"/>
    <property type="match status" value="1"/>
</dbReference>
<evidence type="ECO:0000256" key="1">
    <source>
        <dbReference type="ARBA" id="ARBA00008059"/>
    </source>
</evidence>
<dbReference type="InterPro" id="IPR047661">
    <property type="entry name" value="IstB"/>
</dbReference>
<dbReference type="eggNOG" id="COG4584">
    <property type="taxonomic scope" value="Bacteria"/>
</dbReference>
<dbReference type="Gene3D" id="3.40.50.300">
    <property type="entry name" value="P-loop containing nucleotide triphosphate hydrolases"/>
    <property type="match status" value="1"/>
</dbReference>